<gene>
    <name evidence="1" type="ORF">LIER_40587</name>
</gene>
<dbReference type="InterPro" id="IPR043502">
    <property type="entry name" value="DNA/RNA_pol_sf"/>
</dbReference>
<sequence length="150" mass="17123">MTVPHEYRSLVGALQYLSIIRPDITYVVNSASQFMHSPTKLHLIAAKRICRRSTSCYRVFFGPNLVSWSSKKQPTVSRSSTEAEYRALASAAIEVTWIQHLLKDLQVYFFAAPQAYCDNIVATYLAHNPMHSRTKHISINYHFAMQIPCT</sequence>
<organism evidence="1 2">
    <name type="scientific">Lithospermum erythrorhizon</name>
    <name type="common">Purple gromwell</name>
    <name type="synonym">Lithospermum officinale var. erythrorhizon</name>
    <dbReference type="NCBI Taxonomy" id="34254"/>
    <lineage>
        <taxon>Eukaryota</taxon>
        <taxon>Viridiplantae</taxon>
        <taxon>Streptophyta</taxon>
        <taxon>Embryophyta</taxon>
        <taxon>Tracheophyta</taxon>
        <taxon>Spermatophyta</taxon>
        <taxon>Magnoliopsida</taxon>
        <taxon>eudicotyledons</taxon>
        <taxon>Gunneridae</taxon>
        <taxon>Pentapetalae</taxon>
        <taxon>asterids</taxon>
        <taxon>lamiids</taxon>
        <taxon>Boraginales</taxon>
        <taxon>Boraginaceae</taxon>
        <taxon>Boraginoideae</taxon>
        <taxon>Lithospermeae</taxon>
        <taxon>Lithospermum</taxon>
    </lineage>
</organism>
<proteinExistence type="predicted"/>
<dbReference type="PANTHER" id="PTHR11439">
    <property type="entry name" value="GAG-POL-RELATED RETROTRANSPOSON"/>
    <property type="match status" value="1"/>
</dbReference>
<evidence type="ECO:0000313" key="1">
    <source>
        <dbReference type="EMBL" id="GAA0168544.1"/>
    </source>
</evidence>
<accession>A0AAV3QWP9</accession>
<dbReference type="EMBL" id="BAABME010023666">
    <property type="protein sequence ID" value="GAA0168544.1"/>
    <property type="molecule type" value="Genomic_DNA"/>
</dbReference>
<dbReference type="Proteomes" id="UP001454036">
    <property type="component" value="Unassembled WGS sequence"/>
</dbReference>
<evidence type="ECO:0008006" key="3">
    <source>
        <dbReference type="Google" id="ProtNLM"/>
    </source>
</evidence>
<dbReference type="AlphaFoldDB" id="A0AAV3QWP9"/>
<name>A0AAV3QWP9_LITER</name>
<evidence type="ECO:0000313" key="2">
    <source>
        <dbReference type="Proteomes" id="UP001454036"/>
    </source>
</evidence>
<dbReference type="SUPFAM" id="SSF56672">
    <property type="entry name" value="DNA/RNA polymerases"/>
    <property type="match status" value="1"/>
</dbReference>
<reference evidence="1 2" key="1">
    <citation type="submission" date="2024-01" db="EMBL/GenBank/DDBJ databases">
        <title>The complete chloroplast genome sequence of Lithospermum erythrorhizon: insights into the phylogenetic relationship among Boraginaceae species and the maternal lineages of purple gromwells.</title>
        <authorList>
            <person name="Okada T."/>
            <person name="Watanabe K."/>
        </authorList>
    </citation>
    <scope>NUCLEOTIDE SEQUENCE [LARGE SCALE GENOMIC DNA]</scope>
</reference>
<protein>
    <recommendedName>
        <fullName evidence="3">Mitochondrial protein</fullName>
    </recommendedName>
</protein>
<dbReference type="CDD" id="cd09272">
    <property type="entry name" value="RNase_HI_RT_Ty1"/>
    <property type="match status" value="1"/>
</dbReference>
<comment type="caution">
    <text evidence="1">The sequence shown here is derived from an EMBL/GenBank/DDBJ whole genome shotgun (WGS) entry which is preliminary data.</text>
</comment>
<keyword evidence="2" id="KW-1185">Reference proteome</keyword>
<dbReference type="PANTHER" id="PTHR11439:SF455">
    <property type="entry name" value="RLK (RECEPTOR-LIKE PROTEIN KINASE) 8, PUTATIVE-RELATED"/>
    <property type="match status" value="1"/>
</dbReference>